<dbReference type="EMBL" id="LMWW01000053">
    <property type="protein sequence ID" value="KUN78404.1"/>
    <property type="molecule type" value="Genomic_DNA"/>
</dbReference>
<dbReference type="AlphaFoldDB" id="A0A124I1W5"/>
<sequence length="127" mass="14387">MNMVTTTRAEKRLEAGWFQRLAWAALGWFSLGFLVWVPFLYVALRRGRPSDWGACASFVLYECVTLPWAANSNDDDGDAFLGVAFVVTLLVATALLLFWLFDKKTPRTPPMPVYGQPPYQQGYPYGR</sequence>
<protein>
    <submittedName>
        <fullName evidence="1">Uncharacterized protein</fullName>
    </submittedName>
</protein>
<organism evidence="1 2">
    <name type="scientific">Streptomyces griseoruber</name>
    <dbReference type="NCBI Taxonomy" id="1943"/>
    <lineage>
        <taxon>Bacteria</taxon>
        <taxon>Bacillati</taxon>
        <taxon>Actinomycetota</taxon>
        <taxon>Actinomycetes</taxon>
        <taxon>Kitasatosporales</taxon>
        <taxon>Streptomycetaceae</taxon>
        <taxon>Streptomyces</taxon>
    </lineage>
</organism>
<accession>A0A124I1W5</accession>
<dbReference type="RefSeq" id="WP_055636084.1">
    <property type="nucleotide sequence ID" value="NZ_LIQS01000335.1"/>
</dbReference>
<proteinExistence type="predicted"/>
<dbReference type="Proteomes" id="UP000052982">
    <property type="component" value="Unassembled WGS sequence"/>
</dbReference>
<comment type="caution">
    <text evidence="1">The sequence shown here is derived from an EMBL/GenBank/DDBJ whole genome shotgun (WGS) entry which is preliminary data.</text>
</comment>
<evidence type="ECO:0000313" key="2">
    <source>
        <dbReference type="Proteomes" id="UP000052982"/>
    </source>
</evidence>
<name>A0A124I1W5_9ACTN</name>
<dbReference type="OrthoDB" id="4239150at2"/>
<gene>
    <name evidence="1" type="ORF">AQJ64_30935</name>
</gene>
<keyword evidence="2" id="KW-1185">Reference proteome</keyword>
<evidence type="ECO:0000313" key="1">
    <source>
        <dbReference type="EMBL" id="KUN78404.1"/>
    </source>
</evidence>
<reference evidence="1 2" key="1">
    <citation type="submission" date="2015-10" db="EMBL/GenBank/DDBJ databases">
        <title>Draft genome sequence of Streptomyces griseoruber DSM 40281, type strain for the species Streptomyces griseoruber.</title>
        <authorList>
            <person name="Ruckert C."/>
            <person name="Winkler A."/>
            <person name="Kalinowski J."/>
            <person name="Kampfer P."/>
            <person name="Glaeser S."/>
        </authorList>
    </citation>
    <scope>NUCLEOTIDE SEQUENCE [LARGE SCALE GENOMIC DNA]</scope>
    <source>
        <strain evidence="1 2">DSM 40281</strain>
    </source>
</reference>